<accession>A0A9Q0DFA3</accession>
<gene>
    <name evidence="1" type="ORF">NHX12_010840</name>
</gene>
<evidence type="ECO:0000313" key="1">
    <source>
        <dbReference type="EMBL" id="KAJ3587242.1"/>
    </source>
</evidence>
<proteinExistence type="predicted"/>
<reference evidence="1" key="1">
    <citation type="submission" date="2022-07" db="EMBL/GenBank/DDBJ databases">
        <title>Chromosome-level genome of Muraenolepis orangiensis.</title>
        <authorList>
            <person name="Kim J."/>
        </authorList>
    </citation>
    <scope>NUCLEOTIDE SEQUENCE</scope>
    <source>
        <strain evidence="1">KU_S4_2022</strain>
        <tissue evidence="1">Muscle</tissue>
    </source>
</reference>
<dbReference type="Proteomes" id="UP001148018">
    <property type="component" value="Unassembled WGS sequence"/>
</dbReference>
<keyword evidence="2" id="KW-1185">Reference proteome</keyword>
<dbReference type="EMBL" id="JANIIK010000116">
    <property type="protein sequence ID" value="KAJ3587242.1"/>
    <property type="molecule type" value="Genomic_DNA"/>
</dbReference>
<organism evidence="1 2">
    <name type="scientific">Muraenolepis orangiensis</name>
    <name type="common">Patagonian moray cod</name>
    <dbReference type="NCBI Taxonomy" id="630683"/>
    <lineage>
        <taxon>Eukaryota</taxon>
        <taxon>Metazoa</taxon>
        <taxon>Chordata</taxon>
        <taxon>Craniata</taxon>
        <taxon>Vertebrata</taxon>
        <taxon>Euteleostomi</taxon>
        <taxon>Actinopterygii</taxon>
        <taxon>Neopterygii</taxon>
        <taxon>Teleostei</taxon>
        <taxon>Neoteleostei</taxon>
        <taxon>Acanthomorphata</taxon>
        <taxon>Zeiogadaria</taxon>
        <taxon>Gadariae</taxon>
        <taxon>Gadiformes</taxon>
        <taxon>Muraenolepidoidei</taxon>
        <taxon>Muraenolepididae</taxon>
        <taxon>Muraenolepis</taxon>
    </lineage>
</organism>
<sequence>MRISLTYMEISFGEQGCATDERITGRKGNLKKSMTSLAVQSSSAAAACVVPPRILLKALISLRVHVDTHTHTHTHRDSQVYRMDVKVGCKG</sequence>
<dbReference type="AlphaFoldDB" id="A0A9Q0DFA3"/>
<protein>
    <submittedName>
        <fullName evidence="1">Uncharacterized protein</fullName>
    </submittedName>
</protein>
<evidence type="ECO:0000313" key="2">
    <source>
        <dbReference type="Proteomes" id="UP001148018"/>
    </source>
</evidence>
<comment type="caution">
    <text evidence="1">The sequence shown here is derived from an EMBL/GenBank/DDBJ whole genome shotgun (WGS) entry which is preliminary data.</text>
</comment>
<name>A0A9Q0DFA3_9TELE</name>